<accession>A0A368U703</accession>
<proteinExistence type="predicted"/>
<evidence type="ECO:0000256" key="1">
    <source>
        <dbReference type="SAM" id="MobiDB-lite"/>
    </source>
</evidence>
<dbReference type="OrthoDB" id="9762238at2"/>
<dbReference type="RefSeq" id="WP_114486567.1">
    <property type="nucleotide sequence ID" value="NZ_CBCSHM010000028.1"/>
</dbReference>
<dbReference type="PANTHER" id="PTHR38690">
    <property type="entry name" value="PROTEASE-RELATED"/>
    <property type="match status" value="1"/>
</dbReference>
<evidence type="ECO:0000313" key="4">
    <source>
        <dbReference type="Proteomes" id="UP000253204"/>
    </source>
</evidence>
<feature type="region of interest" description="Disordered" evidence="1">
    <location>
        <begin position="986"/>
        <end position="1007"/>
    </location>
</feature>
<dbReference type="EMBL" id="QPIJ01000016">
    <property type="protein sequence ID" value="RCV92217.1"/>
    <property type="molecule type" value="Genomic_DNA"/>
</dbReference>
<name>A0A368U703_9GAMM</name>
<organism evidence="3 4">
    <name type="scientific">Vreelandella rituensis</name>
    <dbReference type="NCBI Taxonomy" id="2282306"/>
    <lineage>
        <taxon>Bacteria</taxon>
        <taxon>Pseudomonadati</taxon>
        <taxon>Pseudomonadota</taxon>
        <taxon>Gammaproteobacteria</taxon>
        <taxon>Oceanospirillales</taxon>
        <taxon>Halomonadaceae</taxon>
        <taxon>Vreelandella</taxon>
    </lineage>
</organism>
<sequence length="1301" mass="142479">MMRRSLVRWGLGLLAVVLGGLAVLLVVLRLLMSQADALIPHIEALLEARIGASVEIEHLSLQLARNDPLMRFSGVHVTTSEGETLLALEQARLQLDTFATLGAMAPVFSDARINGLAVHLYQQDAGARWYWPGTTELPLEYELDLEVLDAWAALILRQRLWVQETSIVLHGRQRTVTLLAPELLMSGDSRRTRLEGSLEVARQDAPGQVVENWPAVQMQVEVQPGQHGFRDFSAALQLDMQLDNLRTLAQLLLPARSPQLQHASGEARLWGRWQAGALADARIDLDISHLALRHQTQETVLRDIHAQGQWLRRGDGGEAWLEGDADTVDRTQPTASGDVGPALPHHWYLIHDPDGWEVRTSEFELASLAAWREHVPLPEALSRVVATLAPRGQVSGLSLGHRHDQWEATAAISGLEASPWGHVPGGGPLDAWVEARDLRGRVLFNSAGASTLYFPSIFSAPMALNHAQGEVQWVYDGPDSLISGRNLLVDWEGAHVEGGFGLVTGKPRGHFGLDIAFRDVDAVKRPLAQWLPMGVLGEDLSEWLLGDMGGVVREGTFSLSQPLFEGVEIDDRELELALDIVDGYLPIAPDWPMLEGIEGRLQLSNQRLQAAIDNAHSHGVKATSGAVLLEDNQLRVDGKAEASVEQTRAFLQATPLEGMQALDDWRGEGRINADIALNTSLEAPEALQLEINTHPQLSRLTYQPLSLNIDQVDGMLSWTQQGPDGGLAGQVAGRLWEGDVSATVDTHEDHLSLVGESEAGALLRWAGVPSEKTQALAQGRTAWQGRLELEPSLQLQLNSTLQGLELTFPAPLQKPAEAAWPWSMRIDIENGAIQSELANVVDFRGQFLDEGLAGALWLGDATPLSSDWPIRPGWTVKADVPRLEPLDWLSLAELFTEDVSVENERENTQRSDWQVAVQTPCLTYQDQCLGSMEADGRMSPAGMELNLSGSLVAGSVHYRPQAEIPLDISVGRLMLDDLMVLSDQFTGRTGSGEPVSATSTGDEQAQPRAWMNEIETETPASAELSGIPPWLEALPDGRLRVAEVLYEQKRFGPLTAYWKTRGNQFTLAPVGLTLGQISARGELRWEGDATRSRTHMDLTLQGGDIGTALARLAQPNVMHSQRTDLATRLSWPGAPWELELSRSEGELSIELHDGRFLNIESTPVELIGLLNFDNLVRRLRLDFSDVIGQGTVFNRVHGSVDIADGELTTREMLEIDTPATTYSVTGTVDLVRRELDQRLGVRLPISQSMPLAALIAGGPLAGGAFFIAHQLFGDAINRATTIYYRVRGPWAAPQITLEGTQ</sequence>
<evidence type="ECO:0000259" key="2">
    <source>
        <dbReference type="Pfam" id="PF13116"/>
    </source>
</evidence>
<reference evidence="3 4" key="1">
    <citation type="submission" date="2018-07" db="EMBL/GenBank/DDBJ databases">
        <title>Halomonas rutogse sp. nov., isolated from Lake TangqianCo on Tibetan Plateau.</title>
        <authorList>
            <person name="Lu H."/>
            <person name="Xing P."/>
            <person name="Wu Q."/>
        </authorList>
    </citation>
    <scope>NUCLEOTIDE SEQUENCE [LARGE SCALE GENOMIC DNA]</scope>
    <source>
        <strain evidence="3 4">TQ8S</strain>
    </source>
</reference>
<dbReference type="InterPro" id="IPR025263">
    <property type="entry name" value="YhdP_central"/>
</dbReference>
<dbReference type="PANTHER" id="PTHR38690:SF1">
    <property type="entry name" value="PROTEASE"/>
    <property type="match status" value="1"/>
</dbReference>
<protein>
    <submittedName>
        <fullName evidence="3">DUF3971 domain-containing protein</fullName>
    </submittedName>
</protein>
<gene>
    <name evidence="3" type="ORF">DU506_08810</name>
</gene>
<dbReference type="Proteomes" id="UP000253204">
    <property type="component" value="Unassembled WGS sequence"/>
</dbReference>
<feature type="domain" description="YhdP central" evidence="2">
    <location>
        <begin position="4"/>
        <end position="1295"/>
    </location>
</feature>
<keyword evidence="4" id="KW-1185">Reference proteome</keyword>
<dbReference type="InterPro" id="IPR011836">
    <property type="entry name" value="YhdP"/>
</dbReference>
<comment type="caution">
    <text evidence="3">The sequence shown here is derived from an EMBL/GenBank/DDBJ whole genome shotgun (WGS) entry which is preliminary data.</text>
</comment>
<dbReference type="Pfam" id="PF13116">
    <property type="entry name" value="YhdP"/>
    <property type="match status" value="1"/>
</dbReference>
<evidence type="ECO:0000313" key="3">
    <source>
        <dbReference type="EMBL" id="RCV92217.1"/>
    </source>
</evidence>